<dbReference type="KEGG" id="gai:IMCC3135_31185"/>
<dbReference type="PANTHER" id="PTHR11941:SF54">
    <property type="entry name" value="ENOYL-COA HYDRATASE, MITOCHONDRIAL"/>
    <property type="match status" value="1"/>
</dbReference>
<proteinExistence type="inferred from homology"/>
<name>A0A2Z2P0H0_9GAMM</name>
<organism evidence="2 3">
    <name type="scientific">Granulosicoccus antarcticus IMCC3135</name>
    <dbReference type="NCBI Taxonomy" id="1192854"/>
    <lineage>
        <taxon>Bacteria</taxon>
        <taxon>Pseudomonadati</taxon>
        <taxon>Pseudomonadota</taxon>
        <taxon>Gammaproteobacteria</taxon>
        <taxon>Chromatiales</taxon>
        <taxon>Granulosicoccaceae</taxon>
        <taxon>Granulosicoccus</taxon>
    </lineage>
</organism>
<evidence type="ECO:0000313" key="2">
    <source>
        <dbReference type="EMBL" id="ASJ76285.1"/>
    </source>
</evidence>
<dbReference type="InterPro" id="IPR029045">
    <property type="entry name" value="ClpP/crotonase-like_dom_sf"/>
</dbReference>
<dbReference type="PANTHER" id="PTHR11941">
    <property type="entry name" value="ENOYL-COA HYDRATASE-RELATED"/>
    <property type="match status" value="1"/>
</dbReference>
<dbReference type="Proteomes" id="UP000250079">
    <property type="component" value="Chromosome"/>
</dbReference>
<dbReference type="CDD" id="cd06558">
    <property type="entry name" value="crotonase-like"/>
    <property type="match status" value="1"/>
</dbReference>
<dbReference type="Pfam" id="PF00378">
    <property type="entry name" value="ECH_1"/>
    <property type="match status" value="1"/>
</dbReference>
<dbReference type="RefSeq" id="WP_157736427.1">
    <property type="nucleotide sequence ID" value="NZ_CP018632.1"/>
</dbReference>
<keyword evidence="2" id="KW-0456">Lyase</keyword>
<dbReference type="EMBL" id="CP018632">
    <property type="protein sequence ID" value="ASJ76285.1"/>
    <property type="molecule type" value="Genomic_DNA"/>
</dbReference>
<dbReference type="SUPFAM" id="SSF52096">
    <property type="entry name" value="ClpP/crotonase"/>
    <property type="match status" value="1"/>
</dbReference>
<dbReference type="GO" id="GO:0006635">
    <property type="term" value="P:fatty acid beta-oxidation"/>
    <property type="evidence" value="ECO:0007669"/>
    <property type="project" value="TreeGrafter"/>
</dbReference>
<sequence>MNTEDGTVRIERHGPVAEIVIDRPAKHNALTPAMYRGIGAACDEANQNDDIHVVVFSGAGERAFCAGSDISALEGYEDFWAWRNRYDYIPPIRALRKPAIAAVKGWALGGGLEIALACDIRVVARNSVFSAPEVTLGWNGAGGAAQHLTRMCGYGQAMKILLTGDRFDAEEAHRIGMVEWLVEVGEERNKALEVAAQIAGNSNIATQAVKAAVRSALEGGVDAGLRMENELMSLCFAKRELAKKNQQENS</sequence>
<protein>
    <submittedName>
        <fullName evidence="2">Short-chain-enoyl-CoA hydratase</fullName>
        <ecNumber evidence="2">4.2.1.150</ecNumber>
    </submittedName>
</protein>
<evidence type="ECO:0000313" key="3">
    <source>
        <dbReference type="Proteomes" id="UP000250079"/>
    </source>
</evidence>
<dbReference type="OrthoDB" id="9807606at2"/>
<keyword evidence="3" id="KW-1185">Reference proteome</keyword>
<dbReference type="EC" id="4.2.1.150" evidence="2"/>
<gene>
    <name evidence="2" type="primary">crt_5</name>
    <name evidence="2" type="ORF">IMCC3135_31185</name>
</gene>
<accession>A0A2Z2P0H0</accession>
<dbReference type="InterPro" id="IPR001753">
    <property type="entry name" value="Enoyl-CoA_hydra/iso"/>
</dbReference>
<dbReference type="AlphaFoldDB" id="A0A2Z2P0H0"/>
<reference evidence="2 3" key="1">
    <citation type="submission" date="2016-12" db="EMBL/GenBank/DDBJ databases">
        <authorList>
            <person name="Song W.-J."/>
            <person name="Kurnit D.M."/>
        </authorList>
    </citation>
    <scope>NUCLEOTIDE SEQUENCE [LARGE SCALE GENOMIC DNA]</scope>
    <source>
        <strain evidence="2 3">IMCC3135</strain>
    </source>
</reference>
<dbReference type="GO" id="GO:0018812">
    <property type="term" value="F:3-hydroxyacyl-CoA dehydratase activity"/>
    <property type="evidence" value="ECO:0007669"/>
    <property type="project" value="UniProtKB-EC"/>
</dbReference>
<dbReference type="Gene3D" id="3.90.226.10">
    <property type="entry name" value="2-enoyl-CoA Hydratase, Chain A, domain 1"/>
    <property type="match status" value="1"/>
</dbReference>
<comment type="similarity">
    <text evidence="1">Belongs to the enoyl-CoA hydratase/isomerase family.</text>
</comment>
<evidence type="ECO:0000256" key="1">
    <source>
        <dbReference type="ARBA" id="ARBA00005254"/>
    </source>
</evidence>